<evidence type="ECO:0000256" key="6">
    <source>
        <dbReference type="ARBA" id="ARBA00022958"/>
    </source>
</evidence>
<comment type="subcellular location">
    <subcellularLocation>
        <location evidence="1">Membrane</location>
        <topology evidence="1">Multi-pass membrane protein</topology>
    </subcellularLocation>
</comment>
<accession>A0A2P8D4K8</accession>
<evidence type="ECO:0000259" key="14">
    <source>
        <dbReference type="Pfam" id="PF17655"/>
    </source>
</evidence>
<dbReference type="PANTHER" id="PTHR11767">
    <property type="entry name" value="INWARD RECTIFIER POTASSIUM CHANNEL"/>
    <property type="match status" value="1"/>
</dbReference>
<dbReference type="OrthoDB" id="9813518at2"/>
<evidence type="ECO:0000256" key="5">
    <source>
        <dbReference type="ARBA" id="ARBA00022882"/>
    </source>
</evidence>
<evidence type="ECO:0000256" key="2">
    <source>
        <dbReference type="ARBA" id="ARBA00022448"/>
    </source>
</evidence>
<dbReference type="SUPFAM" id="SSF81296">
    <property type="entry name" value="E set domains"/>
    <property type="match status" value="1"/>
</dbReference>
<dbReference type="Pfam" id="PF17655">
    <property type="entry name" value="IRK_C"/>
    <property type="match status" value="1"/>
</dbReference>
<dbReference type="GO" id="GO:0005242">
    <property type="term" value="F:inward rectifier potassium channel activity"/>
    <property type="evidence" value="ECO:0007669"/>
    <property type="project" value="InterPro"/>
</dbReference>
<dbReference type="Gene3D" id="2.60.40.1400">
    <property type="entry name" value="G protein-activated inward rectifier potassium channel 1"/>
    <property type="match status" value="1"/>
</dbReference>
<dbReference type="PRINTS" id="PR01320">
    <property type="entry name" value="KIRCHANNEL"/>
</dbReference>
<keyword evidence="16" id="KW-1185">Reference proteome</keyword>
<dbReference type="Gene3D" id="1.10.287.70">
    <property type="match status" value="1"/>
</dbReference>
<keyword evidence="7 12" id="KW-1133">Transmembrane helix</keyword>
<feature type="domain" description="Potassium channel" evidence="13">
    <location>
        <begin position="74"/>
        <end position="151"/>
    </location>
</feature>
<evidence type="ECO:0000313" key="16">
    <source>
        <dbReference type="Proteomes" id="UP000240572"/>
    </source>
</evidence>
<dbReference type="GO" id="GO:0005886">
    <property type="term" value="C:plasma membrane"/>
    <property type="evidence" value="ECO:0007669"/>
    <property type="project" value="TreeGrafter"/>
</dbReference>
<evidence type="ECO:0000313" key="15">
    <source>
        <dbReference type="EMBL" id="PSK92147.1"/>
    </source>
</evidence>
<reference evidence="15 16" key="1">
    <citation type="submission" date="2018-03" db="EMBL/GenBank/DDBJ databases">
        <title>Genomic Encyclopedia of Type Strains, Phase III (KMG-III): the genomes of soil and plant-associated and newly described type strains.</title>
        <authorList>
            <person name="Whitman W."/>
        </authorList>
    </citation>
    <scope>NUCLEOTIDE SEQUENCE [LARGE SCALE GENOMIC DNA]</scope>
    <source>
        <strain evidence="15 16">CGMCC 1.12700</strain>
    </source>
</reference>
<feature type="transmembrane region" description="Helical" evidence="12">
    <location>
        <begin position="135"/>
        <end position="153"/>
    </location>
</feature>
<dbReference type="AlphaFoldDB" id="A0A2P8D4K8"/>
<dbReference type="Proteomes" id="UP000240572">
    <property type="component" value="Unassembled WGS sequence"/>
</dbReference>
<comment type="caution">
    <text evidence="15">The sequence shown here is derived from an EMBL/GenBank/DDBJ whole genome shotgun (WGS) entry which is preliminary data.</text>
</comment>
<evidence type="ECO:0000256" key="3">
    <source>
        <dbReference type="ARBA" id="ARBA00022538"/>
    </source>
</evidence>
<evidence type="ECO:0000256" key="4">
    <source>
        <dbReference type="ARBA" id="ARBA00022692"/>
    </source>
</evidence>
<dbReference type="InterPro" id="IPR014756">
    <property type="entry name" value="Ig_E-set"/>
</dbReference>
<dbReference type="EMBL" id="PYGD01000004">
    <property type="protein sequence ID" value="PSK92147.1"/>
    <property type="molecule type" value="Genomic_DNA"/>
</dbReference>
<keyword evidence="6" id="KW-0630">Potassium</keyword>
<dbReference type="InterPro" id="IPR013518">
    <property type="entry name" value="K_chnl_inward-rec_Kir_cyto"/>
</dbReference>
<dbReference type="SUPFAM" id="SSF81324">
    <property type="entry name" value="Voltage-gated potassium channels"/>
    <property type="match status" value="1"/>
</dbReference>
<keyword evidence="5" id="KW-0851">Voltage-gated channel</keyword>
<dbReference type="GO" id="GO:0034702">
    <property type="term" value="C:monoatomic ion channel complex"/>
    <property type="evidence" value="ECO:0007669"/>
    <property type="project" value="UniProtKB-KW"/>
</dbReference>
<evidence type="ECO:0000256" key="1">
    <source>
        <dbReference type="ARBA" id="ARBA00004141"/>
    </source>
</evidence>
<dbReference type="InterPro" id="IPR041647">
    <property type="entry name" value="IRK_C"/>
</dbReference>
<dbReference type="Pfam" id="PF07885">
    <property type="entry name" value="Ion_trans_2"/>
    <property type="match status" value="1"/>
</dbReference>
<keyword evidence="3" id="KW-0633">Potassium transport</keyword>
<sequence>MNTHKKRPKAVDNSGFSDNSSAEGWRLINKDGSTNLKKTGIPFYRRISIYHTLLKMKRGKFLVAVFLFYTVMNLFFACLYMLIGIDRLSGSTRGSTFFDDFSQAFFFSSQTLTTVGYGHIAPVGLIANSLASIESFLGIMTFALVTGMFYARFSRPKAYIRFSDNVLVAPFKEGRALMFRMATDKNNHLTDVEAQVTVAVHILEEGKRSTKFYQLPLEINRINSLAISWTCVHHLNEDSPLSGFGAQDFKNGAVELMVTVKAFDDHFSNTVQQRTSYAAEELVYGARFSMMYERAGSGRYTQVMLDKLNAYEVHTFSADPSA</sequence>
<keyword evidence="2" id="KW-0813">Transport</keyword>
<feature type="region of interest" description="Disordered" evidence="11">
    <location>
        <begin position="1"/>
        <end position="20"/>
    </location>
</feature>
<dbReference type="RefSeq" id="WP_106523210.1">
    <property type="nucleotide sequence ID" value="NZ_PYGD01000004.1"/>
</dbReference>
<dbReference type="InterPro" id="IPR013099">
    <property type="entry name" value="K_chnl_dom"/>
</dbReference>
<keyword evidence="4 12" id="KW-0812">Transmembrane</keyword>
<evidence type="ECO:0000256" key="9">
    <source>
        <dbReference type="ARBA" id="ARBA00023136"/>
    </source>
</evidence>
<proteinExistence type="predicted"/>
<evidence type="ECO:0000256" key="11">
    <source>
        <dbReference type="SAM" id="MobiDB-lite"/>
    </source>
</evidence>
<dbReference type="GO" id="GO:1990573">
    <property type="term" value="P:potassium ion import across plasma membrane"/>
    <property type="evidence" value="ECO:0007669"/>
    <property type="project" value="TreeGrafter"/>
</dbReference>
<name>A0A2P8D4K8_9BACT</name>
<evidence type="ECO:0000256" key="10">
    <source>
        <dbReference type="ARBA" id="ARBA00023303"/>
    </source>
</evidence>
<organism evidence="15 16">
    <name type="scientific">Taibaiella chishuiensis</name>
    <dbReference type="NCBI Taxonomy" id="1434707"/>
    <lineage>
        <taxon>Bacteria</taxon>
        <taxon>Pseudomonadati</taxon>
        <taxon>Bacteroidota</taxon>
        <taxon>Chitinophagia</taxon>
        <taxon>Chitinophagales</taxon>
        <taxon>Chitinophagaceae</taxon>
        <taxon>Taibaiella</taxon>
    </lineage>
</organism>
<evidence type="ECO:0000256" key="12">
    <source>
        <dbReference type="SAM" id="Phobius"/>
    </source>
</evidence>
<evidence type="ECO:0000256" key="8">
    <source>
        <dbReference type="ARBA" id="ARBA00023065"/>
    </source>
</evidence>
<dbReference type="GO" id="GO:0034765">
    <property type="term" value="P:regulation of monoatomic ion transmembrane transport"/>
    <property type="evidence" value="ECO:0007669"/>
    <property type="project" value="TreeGrafter"/>
</dbReference>
<dbReference type="InterPro" id="IPR016449">
    <property type="entry name" value="K_chnl_inward-rec_Kir"/>
</dbReference>
<evidence type="ECO:0000256" key="7">
    <source>
        <dbReference type="ARBA" id="ARBA00022989"/>
    </source>
</evidence>
<gene>
    <name evidence="15" type="ORF">B0I18_104245</name>
</gene>
<evidence type="ECO:0000259" key="13">
    <source>
        <dbReference type="Pfam" id="PF07885"/>
    </source>
</evidence>
<keyword evidence="9 12" id="KW-0472">Membrane</keyword>
<keyword evidence="10 15" id="KW-0407">Ion channel</keyword>
<feature type="domain" description="Inward rectifier potassium channel C-terminal" evidence="14">
    <location>
        <begin position="160"/>
        <end position="306"/>
    </location>
</feature>
<protein>
    <submittedName>
        <fullName evidence="15">Inward rectifier potassium channel</fullName>
    </submittedName>
</protein>
<dbReference type="PANTHER" id="PTHR11767:SF102">
    <property type="entry name" value="INWARDLY RECTIFYING POTASSIUM CHANNEL 1, ISOFORM F"/>
    <property type="match status" value="1"/>
</dbReference>
<feature type="transmembrane region" description="Helical" evidence="12">
    <location>
        <begin position="61"/>
        <end position="83"/>
    </location>
</feature>
<keyword evidence="8" id="KW-0406">Ion transport</keyword>